<dbReference type="PROSITE" id="PS50258">
    <property type="entry name" value="LNR"/>
    <property type="match status" value="1"/>
</dbReference>
<reference evidence="7 8" key="1">
    <citation type="submission" date="2014-11" db="EMBL/GenBank/DDBJ databases">
        <authorList>
            <person name="Zhu J."/>
            <person name="Qi W."/>
            <person name="Song R."/>
        </authorList>
    </citation>
    <scope>NUCLEOTIDE SEQUENCE [LARGE SCALE GENOMIC DNA]</scope>
</reference>
<keyword evidence="1" id="KW-0677">Repeat</keyword>
<evidence type="ECO:0000256" key="5">
    <source>
        <dbReference type="SAM" id="Phobius"/>
    </source>
</evidence>
<evidence type="ECO:0000256" key="2">
    <source>
        <dbReference type="ARBA" id="ARBA00023157"/>
    </source>
</evidence>
<dbReference type="SMART" id="SM00004">
    <property type="entry name" value="NL"/>
    <property type="match status" value="2"/>
</dbReference>
<evidence type="ECO:0000256" key="1">
    <source>
        <dbReference type="ARBA" id="ARBA00022737"/>
    </source>
</evidence>
<keyword evidence="8" id="KW-1185">Reference proteome</keyword>
<dbReference type="Pfam" id="PF00066">
    <property type="entry name" value="Notch"/>
    <property type="match status" value="2"/>
</dbReference>
<feature type="compositionally biased region" description="Basic residues" evidence="4">
    <location>
        <begin position="44"/>
        <end position="55"/>
    </location>
</feature>
<dbReference type="Gene3D" id="3.30.300.320">
    <property type="match status" value="2"/>
</dbReference>
<feature type="region of interest" description="Disordered" evidence="4">
    <location>
        <begin position="31"/>
        <end position="64"/>
    </location>
</feature>
<dbReference type="Proteomes" id="UP000041254">
    <property type="component" value="Unassembled WGS sequence"/>
</dbReference>
<feature type="transmembrane region" description="Helical" evidence="5">
    <location>
        <begin position="6"/>
        <end position="24"/>
    </location>
</feature>
<evidence type="ECO:0000256" key="3">
    <source>
        <dbReference type="ARBA" id="ARBA00023180"/>
    </source>
</evidence>
<keyword evidence="5" id="KW-1133">Transmembrane helix</keyword>
<keyword evidence="3" id="KW-0325">Glycoprotein</keyword>
<dbReference type="AlphaFoldDB" id="A0A0G4G9N5"/>
<gene>
    <name evidence="7" type="ORF">Vbra_22035</name>
</gene>
<accession>A0A0G4G9N5</accession>
<dbReference type="PhylomeDB" id="A0A0G4G9N5"/>
<keyword evidence="5" id="KW-0812">Transmembrane</keyword>
<name>A0A0G4G9N5_VITBC</name>
<keyword evidence="2" id="KW-1015">Disulfide bond</keyword>
<feature type="domain" description="LNR" evidence="6">
    <location>
        <begin position="66"/>
        <end position="97"/>
    </location>
</feature>
<dbReference type="InterPro" id="IPR000800">
    <property type="entry name" value="Notch_dom"/>
</dbReference>
<dbReference type="VEuPathDB" id="CryptoDB:Vbra_22035"/>
<dbReference type="EMBL" id="CDMY01000593">
    <property type="protein sequence ID" value="CEM25231.1"/>
    <property type="molecule type" value="Genomic_DNA"/>
</dbReference>
<organism evidence="7 8">
    <name type="scientific">Vitrella brassicaformis (strain CCMP3155)</name>
    <dbReference type="NCBI Taxonomy" id="1169540"/>
    <lineage>
        <taxon>Eukaryota</taxon>
        <taxon>Sar</taxon>
        <taxon>Alveolata</taxon>
        <taxon>Colpodellida</taxon>
        <taxon>Vitrellaceae</taxon>
        <taxon>Vitrella</taxon>
    </lineage>
</organism>
<dbReference type="OrthoDB" id="430340at2759"/>
<evidence type="ECO:0000259" key="6">
    <source>
        <dbReference type="PROSITE" id="PS50258"/>
    </source>
</evidence>
<keyword evidence="5" id="KW-0472">Membrane</keyword>
<dbReference type="InParanoid" id="A0A0G4G9N5"/>
<evidence type="ECO:0000313" key="8">
    <source>
        <dbReference type="Proteomes" id="UP000041254"/>
    </source>
</evidence>
<protein>
    <recommendedName>
        <fullName evidence="6">LNR domain-containing protein</fullName>
    </recommendedName>
</protein>
<proteinExistence type="predicted"/>
<evidence type="ECO:0000256" key="4">
    <source>
        <dbReference type="SAM" id="MobiDB-lite"/>
    </source>
</evidence>
<evidence type="ECO:0000313" key="7">
    <source>
        <dbReference type="EMBL" id="CEM25231.1"/>
    </source>
</evidence>
<sequence>MSRVVHSVVVCGIALLGLLVVYMGGNWRDGSGRQARGGGGSSSHIRKITQRRRRLQGSPSSIPSSCNGVCRSEDWYADGVCDPECFTEECGWDGDDCRGVPRINADQQTENGTNRREFPDTCFGDCRDLEWVNDSVCDLTCYNYACEFDGGDCDPGLECTELASYCKWNETCQSQDDGFGRCESLCSTIECSEDRNEVCEVQRIPEGEPGAGSGVGKCVCAENYVRGDNDECFQVRDCAVAEWKDWGDRFSPFCV</sequence>